<dbReference type="Proteomes" id="UP000059680">
    <property type="component" value="Chromosome 4"/>
</dbReference>
<gene>
    <name evidence="1" type="ordered locus">Os04g0108101</name>
    <name evidence="1" type="ORF">OSNPB_040108101</name>
</gene>
<dbReference type="InParanoid" id="A0A0N7KIG5"/>
<dbReference type="Gramene" id="Os04t0108101-00">
    <property type="protein sequence ID" value="Os04t0108101-00"/>
    <property type="gene ID" value="Os04g0108101"/>
</dbReference>
<reference evidence="1 2" key="2">
    <citation type="journal article" date="2013" name="Plant Cell Physiol.">
        <title>Rice Annotation Project Database (RAP-DB): an integrative and interactive database for rice genomics.</title>
        <authorList>
            <person name="Sakai H."/>
            <person name="Lee S.S."/>
            <person name="Tanaka T."/>
            <person name="Numa H."/>
            <person name="Kim J."/>
            <person name="Kawahara Y."/>
            <person name="Wakimoto H."/>
            <person name="Yang C.C."/>
            <person name="Iwamoto M."/>
            <person name="Abe T."/>
            <person name="Yamada Y."/>
            <person name="Muto A."/>
            <person name="Inokuchi H."/>
            <person name="Ikemura T."/>
            <person name="Matsumoto T."/>
            <person name="Sasaki T."/>
            <person name="Itoh T."/>
        </authorList>
    </citation>
    <scope>NUCLEOTIDE SEQUENCE [LARGE SCALE GENOMIC DNA]</scope>
    <source>
        <strain evidence="2">cv. Nipponbare</strain>
    </source>
</reference>
<keyword evidence="2" id="KW-1185">Reference proteome</keyword>
<proteinExistence type="predicted"/>
<sequence>VVVGRGGVVVVDVEAELEHAVDPGGEGVWVVEAEAGGEQRRLEEEEDEVPDGLVVGVSVGALPELLHDPVLRVDLHRLLARHVRAHAAVPQRLRLHDPLHVRRPAVLAGDQAARRVHDPVRDHHLLHAIA</sequence>
<dbReference type="PaxDb" id="39947-A0A0N7KIG5"/>
<accession>A0A0N7KIG5</accession>
<feature type="non-terminal residue" evidence="1">
    <location>
        <position position="1"/>
    </location>
</feature>
<name>A0A0N7KIG5_ORYSJ</name>
<protein>
    <submittedName>
        <fullName evidence="1">Os04g0108101 protein</fullName>
    </submittedName>
</protein>
<feature type="non-terminal residue" evidence="1">
    <location>
        <position position="130"/>
    </location>
</feature>
<organism evidence="1 2">
    <name type="scientific">Oryza sativa subsp. japonica</name>
    <name type="common">Rice</name>
    <dbReference type="NCBI Taxonomy" id="39947"/>
    <lineage>
        <taxon>Eukaryota</taxon>
        <taxon>Viridiplantae</taxon>
        <taxon>Streptophyta</taxon>
        <taxon>Embryophyta</taxon>
        <taxon>Tracheophyta</taxon>
        <taxon>Spermatophyta</taxon>
        <taxon>Magnoliopsida</taxon>
        <taxon>Liliopsida</taxon>
        <taxon>Poales</taxon>
        <taxon>Poaceae</taxon>
        <taxon>BOP clade</taxon>
        <taxon>Oryzoideae</taxon>
        <taxon>Oryzeae</taxon>
        <taxon>Oryzinae</taxon>
        <taxon>Oryza</taxon>
        <taxon>Oryza sativa</taxon>
    </lineage>
</organism>
<dbReference type="AlphaFoldDB" id="A0A0N7KIG5"/>
<evidence type="ECO:0000313" key="2">
    <source>
        <dbReference type="Proteomes" id="UP000059680"/>
    </source>
</evidence>
<reference evidence="2" key="1">
    <citation type="journal article" date="2005" name="Nature">
        <title>The map-based sequence of the rice genome.</title>
        <authorList>
            <consortium name="International rice genome sequencing project (IRGSP)"/>
            <person name="Matsumoto T."/>
            <person name="Wu J."/>
            <person name="Kanamori H."/>
            <person name="Katayose Y."/>
            <person name="Fujisawa M."/>
            <person name="Namiki N."/>
            <person name="Mizuno H."/>
            <person name="Yamamoto K."/>
            <person name="Antonio B.A."/>
            <person name="Baba T."/>
            <person name="Sakata K."/>
            <person name="Nagamura Y."/>
            <person name="Aoki H."/>
            <person name="Arikawa K."/>
            <person name="Arita K."/>
            <person name="Bito T."/>
            <person name="Chiden Y."/>
            <person name="Fujitsuka N."/>
            <person name="Fukunaka R."/>
            <person name="Hamada M."/>
            <person name="Harada C."/>
            <person name="Hayashi A."/>
            <person name="Hijishita S."/>
            <person name="Honda M."/>
            <person name="Hosokawa S."/>
            <person name="Ichikawa Y."/>
            <person name="Idonuma A."/>
            <person name="Iijima M."/>
            <person name="Ikeda M."/>
            <person name="Ikeno M."/>
            <person name="Ito K."/>
            <person name="Ito S."/>
            <person name="Ito T."/>
            <person name="Ito Y."/>
            <person name="Ito Y."/>
            <person name="Iwabuchi A."/>
            <person name="Kamiya K."/>
            <person name="Karasawa W."/>
            <person name="Kurita K."/>
            <person name="Katagiri S."/>
            <person name="Kikuta A."/>
            <person name="Kobayashi H."/>
            <person name="Kobayashi N."/>
            <person name="Machita K."/>
            <person name="Maehara T."/>
            <person name="Masukawa M."/>
            <person name="Mizubayashi T."/>
            <person name="Mukai Y."/>
            <person name="Nagasaki H."/>
            <person name="Nagata Y."/>
            <person name="Naito S."/>
            <person name="Nakashima M."/>
            <person name="Nakama Y."/>
            <person name="Nakamichi Y."/>
            <person name="Nakamura M."/>
            <person name="Meguro A."/>
            <person name="Negishi M."/>
            <person name="Ohta I."/>
            <person name="Ohta T."/>
            <person name="Okamoto M."/>
            <person name="Ono N."/>
            <person name="Saji S."/>
            <person name="Sakaguchi M."/>
            <person name="Sakai K."/>
            <person name="Shibata M."/>
            <person name="Shimokawa T."/>
            <person name="Song J."/>
            <person name="Takazaki Y."/>
            <person name="Terasawa K."/>
            <person name="Tsugane M."/>
            <person name="Tsuji K."/>
            <person name="Ueda S."/>
            <person name="Waki K."/>
            <person name="Yamagata H."/>
            <person name="Yamamoto M."/>
            <person name="Yamamoto S."/>
            <person name="Yamane H."/>
            <person name="Yoshiki S."/>
            <person name="Yoshihara R."/>
            <person name="Yukawa K."/>
            <person name="Zhong H."/>
            <person name="Yano M."/>
            <person name="Yuan Q."/>
            <person name="Ouyang S."/>
            <person name="Liu J."/>
            <person name="Jones K.M."/>
            <person name="Gansberger K."/>
            <person name="Moffat K."/>
            <person name="Hill J."/>
            <person name="Bera J."/>
            <person name="Fadrosh D."/>
            <person name="Jin S."/>
            <person name="Johri S."/>
            <person name="Kim M."/>
            <person name="Overton L."/>
            <person name="Reardon M."/>
            <person name="Tsitrin T."/>
            <person name="Vuong H."/>
            <person name="Weaver B."/>
            <person name="Ciecko A."/>
            <person name="Tallon L."/>
            <person name="Jackson J."/>
            <person name="Pai G."/>
            <person name="Aken S.V."/>
            <person name="Utterback T."/>
            <person name="Reidmuller S."/>
            <person name="Feldblyum T."/>
            <person name="Hsiao J."/>
            <person name="Zismann V."/>
            <person name="Iobst S."/>
            <person name="de Vazeille A.R."/>
            <person name="Buell C.R."/>
            <person name="Ying K."/>
            <person name="Li Y."/>
            <person name="Lu T."/>
            <person name="Huang Y."/>
            <person name="Zhao Q."/>
            <person name="Feng Q."/>
            <person name="Zhang L."/>
            <person name="Zhu J."/>
            <person name="Weng Q."/>
            <person name="Mu J."/>
            <person name="Lu Y."/>
            <person name="Fan D."/>
            <person name="Liu Y."/>
            <person name="Guan J."/>
            <person name="Zhang Y."/>
            <person name="Yu S."/>
            <person name="Liu X."/>
            <person name="Zhang Y."/>
            <person name="Hong G."/>
            <person name="Han B."/>
            <person name="Choisne N."/>
            <person name="Demange N."/>
            <person name="Orjeda G."/>
            <person name="Samain S."/>
            <person name="Cattolico L."/>
            <person name="Pelletier E."/>
            <person name="Couloux A."/>
            <person name="Segurens B."/>
            <person name="Wincker P."/>
            <person name="D'Hont A."/>
            <person name="Scarpelli C."/>
            <person name="Weissenbach J."/>
            <person name="Salanoubat M."/>
            <person name="Quetier F."/>
            <person name="Yu Y."/>
            <person name="Kim H.R."/>
            <person name="Rambo T."/>
            <person name="Currie J."/>
            <person name="Collura K."/>
            <person name="Luo M."/>
            <person name="Yang T."/>
            <person name="Ammiraju J.S.S."/>
            <person name="Engler F."/>
            <person name="Soderlund C."/>
            <person name="Wing R.A."/>
            <person name="Palmer L.E."/>
            <person name="de la Bastide M."/>
            <person name="Spiegel L."/>
            <person name="Nascimento L."/>
            <person name="Zutavern T."/>
            <person name="O'Shaughnessy A."/>
            <person name="Dike S."/>
            <person name="Dedhia N."/>
            <person name="Preston R."/>
            <person name="Balija V."/>
            <person name="McCombie W.R."/>
            <person name="Chow T."/>
            <person name="Chen H."/>
            <person name="Chung M."/>
            <person name="Chen C."/>
            <person name="Shaw J."/>
            <person name="Wu H."/>
            <person name="Hsiao K."/>
            <person name="Chao Y."/>
            <person name="Chu M."/>
            <person name="Cheng C."/>
            <person name="Hour A."/>
            <person name="Lee P."/>
            <person name="Lin S."/>
            <person name="Lin Y."/>
            <person name="Liou J."/>
            <person name="Liu S."/>
            <person name="Hsing Y."/>
            <person name="Raghuvanshi S."/>
            <person name="Mohanty A."/>
            <person name="Bharti A.K."/>
            <person name="Gaur A."/>
            <person name="Gupta V."/>
            <person name="Kumar D."/>
            <person name="Ravi V."/>
            <person name="Vij S."/>
            <person name="Kapur A."/>
            <person name="Khurana P."/>
            <person name="Khurana P."/>
            <person name="Khurana J.P."/>
            <person name="Tyagi A.K."/>
            <person name="Gaikwad K."/>
            <person name="Singh A."/>
            <person name="Dalal V."/>
            <person name="Srivastava S."/>
            <person name="Dixit A."/>
            <person name="Pal A.K."/>
            <person name="Ghazi I.A."/>
            <person name="Yadav M."/>
            <person name="Pandit A."/>
            <person name="Bhargava A."/>
            <person name="Sureshbabu K."/>
            <person name="Batra K."/>
            <person name="Sharma T.R."/>
            <person name="Mohapatra T."/>
            <person name="Singh N.K."/>
            <person name="Messing J."/>
            <person name="Nelson A.B."/>
            <person name="Fuks G."/>
            <person name="Kavchok S."/>
            <person name="Keizer G."/>
            <person name="Linton E."/>
            <person name="Llaca V."/>
            <person name="Song R."/>
            <person name="Tanyolac B."/>
            <person name="Young S."/>
            <person name="Ho-Il K."/>
            <person name="Hahn J.H."/>
            <person name="Sangsakoo G."/>
            <person name="Vanavichit A."/>
            <person name="de Mattos Luiz.A.T."/>
            <person name="Zimmer P.D."/>
            <person name="Malone G."/>
            <person name="Dellagostin O."/>
            <person name="de Oliveira A.C."/>
            <person name="Bevan M."/>
            <person name="Bancroft I."/>
            <person name="Minx P."/>
            <person name="Cordum H."/>
            <person name="Wilson R."/>
            <person name="Cheng Z."/>
            <person name="Jin W."/>
            <person name="Jiang J."/>
            <person name="Leong S.A."/>
            <person name="Iwama H."/>
            <person name="Gojobori T."/>
            <person name="Itoh T."/>
            <person name="Niimura Y."/>
            <person name="Fujii Y."/>
            <person name="Habara T."/>
            <person name="Sakai H."/>
            <person name="Sato Y."/>
            <person name="Wilson G."/>
            <person name="Kumar K."/>
            <person name="McCouch S."/>
            <person name="Juretic N."/>
            <person name="Hoen D."/>
            <person name="Wright S."/>
            <person name="Bruskiewich R."/>
            <person name="Bureau T."/>
            <person name="Miyao A."/>
            <person name="Hirochika H."/>
            <person name="Nishikawa T."/>
            <person name="Kadowaki K."/>
            <person name="Sugiura M."/>
            <person name="Burr B."/>
            <person name="Sasaki T."/>
        </authorList>
    </citation>
    <scope>NUCLEOTIDE SEQUENCE [LARGE SCALE GENOMIC DNA]</scope>
    <source>
        <strain evidence="2">cv. Nipponbare</strain>
    </source>
</reference>
<reference evidence="1 2" key="3">
    <citation type="journal article" date="2013" name="Rice">
        <title>Improvement of the Oryza sativa Nipponbare reference genome using next generation sequence and optical map data.</title>
        <authorList>
            <person name="Kawahara Y."/>
            <person name="de la Bastide M."/>
            <person name="Hamilton J.P."/>
            <person name="Kanamori H."/>
            <person name="McCombie W.R."/>
            <person name="Ouyang S."/>
            <person name="Schwartz D.C."/>
            <person name="Tanaka T."/>
            <person name="Wu J."/>
            <person name="Zhou S."/>
            <person name="Childs K.L."/>
            <person name="Davidson R.M."/>
            <person name="Lin H."/>
            <person name="Quesada-Ocampo L."/>
            <person name="Vaillancourt B."/>
            <person name="Sakai H."/>
            <person name="Lee S.S."/>
            <person name="Kim J."/>
            <person name="Numa H."/>
            <person name="Itoh T."/>
            <person name="Buell C.R."/>
            <person name="Matsumoto T."/>
        </authorList>
    </citation>
    <scope>NUCLEOTIDE SEQUENCE [LARGE SCALE GENOMIC DNA]</scope>
    <source>
        <strain evidence="2">cv. Nipponbare</strain>
    </source>
</reference>
<evidence type="ECO:0000313" key="1">
    <source>
        <dbReference type="EMBL" id="BAS87553.1"/>
    </source>
</evidence>
<dbReference type="EMBL" id="AP014960">
    <property type="protein sequence ID" value="BAS87553.1"/>
    <property type="molecule type" value="Genomic_DNA"/>
</dbReference>